<keyword evidence="2" id="KW-1185">Reference proteome</keyword>
<dbReference type="EMBL" id="JAFIQS020000004">
    <property type="protein sequence ID" value="KAH9482315.1"/>
    <property type="molecule type" value="Genomic_DNA"/>
</dbReference>
<gene>
    <name evidence="1" type="ORF">JR316_0004413</name>
</gene>
<name>A0ACB8H549_PSICU</name>
<accession>A0ACB8H549</accession>
<comment type="caution">
    <text evidence="1">The sequence shown here is derived from an EMBL/GenBank/DDBJ whole genome shotgun (WGS) entry which is preliminary data.</text>
</comment>
<dbReference type="Proteomes" id="UP000664032">
    <property type="component" value="Unassembled WGS sequence"/>
</dbReference>
<sequence length="255" mass="28917">MRAKPSAYTMDNVFGINRPRREDAWSAEARRQCSAVRNTFRKEIRDGLAGRKKCTVQQFTSQMITRYRLGSSFVLELVLRWDKRRFHWENVGRLGDQDESVPEADDAFDTVDESPTGSPCDTIMGKKRKTLHNKGMTSGRVSDGNDYWAQVDSWFATRILEWGSDFTSSQWREFIEESLLQDDLKFNKHASKTTLLSSTTVSRPTTPSPAPPSNPLVHTSSNPFLQASNTQGTPESYVVNDNWLAVILNSQATNE</sequence>
<proteinExistence type="predicted"/>
<evidence type="ECO:0000313" key="1">
    <source>
        <dbReference type="EMBL" id="KAH9482315.1"/>
    </source>
</evidence>
<reference evidence="1" key="1">
    <citation type="submission" date="2021-10" db="EMBL/GenBank/DDBJ databases">
        <title>Psilocybe cubensis genome.</title>
        <authorList>
            <person name="Mckernan K.J."/>
            <person name="Crawford S."/>
            <person name="Trippe A."/>
            <person name="Kane L.T."/>
            <person name="Mclaughlin S."/>
        </authorList>
    </citation>
    <scope>NUCLEOTIDE SEQUENCE</scope>
    <source>
        <strain evidence="1">MGC-MH-2018</strain>
    </source>
</reference>
<organism evidence="1 2">
    <name type="scientific">Psilocybe cubensis</name>
    <name type="common">Psychedelic mushroom</name>
    <name type="synonym">Stropharia cubensis</name>
    <dbReference type="NCBI Taxonomy" id="181762"/>
    <lineage>
        <taxon>Eukaryota</taxon>
        <taxon>Fungi</taxon>
        <taxon>Dikarya</taxon>
        <taxon>Basidiomycota</taxon>
        <taxon>Agaricomycotina</taxon>
        <taxon>Agaricomycetes</taxon>
        <taxon>Agaricomycetidae</taxon>
        <taxon>Agaricales</taxon>
        <taxon>Agaricineae</taxon>
        <taxon>Strophariaceae</taxon>
        <taxon>Psilocybe</taxon>
    </lineage>
</organism>
<protein>
    <submittedName>
        <fullName evidence="1">Uncharacterized protein</fullName>
    </submittedName>
</protein>
<evidence type="ECO:0000313" key="2">
    <source>
        <dbReference type="Proteomes" id="UP000664032"/>
    </source>
</evidence>